<keyword evidence="2" id="KW-0732">Signal</keyword>
<proteinExistence type="inferred from homology"/>
<comment type="caution">
    <text evidence="3">The sequence shown here is derived from an EMBL/GenBank/DDBJ whole genome shotgun (WGS) entry which is preliminary data.</text>
</comment>
<name>A0ABP8H151_9BURK</name>
<evidence type="ECO:0000313" key="3">
    <source>
        <dbReference type="EMBL" id="GAA4332854.1"/>
    </source>
</evidence>
<organism evidence="3 4">
    <name type="scientific">Pigmentiphaga soli</name>
    <dbReference type="NCBI Taxonomy" id="1007095"/>
    <lineage>
        <taxon>Bacteria</taxon>
        <taxon>Pseudomonadati</taxon>
        <taxon>Pseudomonadota</taxon>
        <taxon>Betaproteobacteria</taxon>
        <taxon>Burkholderiales</taxon>
        <taxon>Alcaligenaceae</taxon>
        <taxon>Pigmentiphaga</taxon>
    </lineage>
</organism>
<dbReference type="Gene3D" id="3.40.190.10">
    <property type="entry name" value="Periplasmic binding protein-like II"/>
    <property type="match status" value="1"/>
</dbReference>
<protein>
    <submittedName>
        <fullName evidence="3">Tripartite tricarboxylate transporter substrate binding protein</fullName>
    </submittedName>
</protein>
<sequence>MKLLAFKAMLAAVALSAGGASFAQDYPNRPVSIISPFPPGGAADVVVRIIAQKLTENTGTSFVVDNKAGAGGAIGTDYVARAAPDGYTLVLTSSSTMSINPNLSAKTPYDPFKSFTPIVFVGYAPNVLVVNPGLKVNSVQELIAAAKAAPGKLNFGSNGVGTLSHLTIELFKRSAGIDVLHVPYKGAAPVVADTASGQVAALFTGYPSALPMLKSGKLRALGVTSTKRIALAPELPTIAESGLPGFEAIQWWGLWGPAGLPKPIVDRLNAEMNKVLSSPETKKRFAQESVELAGGTPEDLTAYLRTDYDRWAKVAKEGNIRLE</sequence>
<dbReference type="Gene3D" id="3.40.190.150">
    <property type="entry name" value="Bordetella uptake gene, domain 1"/>
    <property type="match status" value="1"/>
</dbReference>
<evidence type="ECO:0000256" key="1">
    <source>
        <dbReference type="ARBA" id="ARBA00006987"/>
    </source>
</evidence>
<evidence type="ECO:0000313" key="4">
    <source>
        <dbReference type="Proteomes" id="UP001501671"/>
    </source>
</evidence>
<dbReference type="Pfam" id="PF03401">
    <property type="entry name" value="TctC"/>
    <property type="match status" value="1"/>
</dbReference>
<dbReference type="InterPro" id="IPR005064">
    <property type="entry name" value="BUG"/>
</dbReference>
<dbReference type="CDD" id="cd13578">
    <property type="entry name" value="PBP2_Bug27"/>
    <property type="match status" value="1"/>
</dbReference>
<dbReference type="SUPFAM" id="SSF53850">
    <property type="entry name" value="Periplasmic binding protein-like II"/>
    <property type="match status" value="1"/>
</dbReference>
<dbReference type="InterPro" id="IPR042100">
    <property type="entry name" value="Bug_dom1"/>
</dbReference>
<keyword evidence="4" id="KW-1185">Reference proteome</keyword>
<dbReference type="Proteomes" id="UP001501671">
    <property type="component" value="Unassembled WGS sequence"/>
</dbReference>
<feature type="chain" id="PRO_5045943515" evidence="2">
    <location>
        <begin position="24"/>
        <end position="323"/>
    </location>
</feature>
<evidence type="ECO:0000256" key="2">
    <source>
        <dbReference type="SAM" id="SignalP"/>
    </source>
</evidence>
<dbReference type="PANTHER" id="PTHR42928">
    <property type="entry name" value="TRICARBOXYLATE-BINDING PROTEIN"/>
    <property type="match status" value="1"/>
</dbReference>
<feature type="signal peptide" evidence="2">
    <location>
        <begin position="1"/>
        <end position="23"/>
    </location>
</feature>
<dbReference type="RefSeq" id="WP_345249548.1">
    <property type="nucleotide sequence ID" value="NZ_BAABFO010000010.1"/>
</dbReference>
<dbReference type="PANTHER" id="PTHR42928:SF5">
    <property type="entry name" value="BLR1237 PROTEIN"/>
    <property type="match status" value="1"/>
</dbReference>
<dbReference type="PIRSF" id="PIRSF017082">
    <property type="entry name" value="YflP"/>
    <property type="match status" value="1"/>
</dbReference>
<gene>
    <name evidence="3" type="ORF">GCM10023144_23340</name>
</gene>
<dbReference type="EMBL" id="BAABFO010000010">
    <property type="protein sequence ID" value="GAA4332854.1"/>
    <property type="molecule type" value="Genomic_DNA"/>
</dbReference>
<accession>A0ABP8H151</accession>
<comment type="similarity">
    <text evidence="1">Belongs to the UPF0065 (bug) family.</text>
</comment>
<reference evidence="4" key="1">
    <citation type="journal article" date="2019" name="Int. J. Syst. Evol. Microbiol.">
        <title>The Global Catalogue of Microorganisms (GCM) 10K type strain sequencing project: providing services to taxonomists for standard genome sequencing and annotation.</title>
        <authorList>
            <consortium name="The Broad Institute Genomics Platform"/>
            <consortium name="The Broad Institute Genome Sequencing Center for Infectious Disease"/>
            <person name="Wu L."/>
            <person name="Ma J."/>
        </authorList>
    </citation>
    <scope>NUCLEOTIDE SEQUENCE [LARGE SCALE GENOMIC DNA]</scope>
    <source>
        <strain evidence="4">JCM 17666</strain>
    </source>
</reference>